<dbReference type="SMART" id="SM00731">
    <property type="entry name" value="SprT"/>
    <property type="match status" value="1"/>
</dbReference>
<comment type="subcellular location">
    <subcellularLocation>
        <location evidence="1">Nucleus</location>
    </subcellularLocation>
</comment>
<proteinExistence type="predicted"/>
<gene>
    <name evidence="5" type="ORF">ODALV1_LOCUS22657</name>
</gene>
<dbReference type="InterPro" id="IPR055220">
    <property type="entry name" value="SPRTN_ZBD"/>
</dbReference>
<dbReference type="Pfam" id="PF10263">
    <property type="entry name" value="SprT-like"/>
    <property type="match status" value="1"/>
</dbReference>
<dbReference type="PANTHER" id="PTHR21220:SF0">
    <property type="entry name" value="DNA-DEPENDENT METALLOPROTEASE SPRTN"/>
    <property type="match status" value="1"/>
</dbReference>
<dbReference type="PANTHER" id="PTHR21220">
    <property type="entry name" value="DNA-DEPENDENT METALLOPROTEASE SPRTN"/>
    <property type="match status" value="1"/>
</dbReference>
<evidence type="ECO:0000313" key="5">
    <source>
        <dbReference type="EMBL" id="CAL8128896.1"/>
    </source>
</evidence>
<dbReference type="EMBL" id="CAXLJM020000075">
    <property type="protein sequence ID" value="CAL8128896.1"/>
    <property type="molecule type" value="Genomic_DNA"/>
</dbReference>
<feature type="compositionally biased region" description="Low complexity" evidence="3">
    <location>
        <begin position="292"/>
        <end position="313"/>
    </location>
</feature>
<reference evidence="5 6" key="1">
    <citation type="submission" date="2024-08" db="EMBL/GenBank/DDBJ databases">
        <authorList>
            <person name="Cucini C."/>
            <person name="Frati F."/>
        </authorList>
    </citation>
    <scope>NUCLEOTIDE SEQUENCE [LARGE SCALE GENOMIC DNA]</scope>
</reference>
<evidence type="ECO:0000256" key="3">
    <source>
        <dbReference type="SAM" id="MobiDB-lite"/>
    </source>
</evidence>
<feature type="region of interest" description="Disordered" evidence="3">
    <location>
        <begin position="187"/>
        <end position="313"/>
    </location>
</feature>
<evidence type="ECO:0000259" key="4">
    <source>
        <dbReference type="SMART" id="SM00731"/>
    </source>
</evidence>
<evidence type="ECO:0000313" key="6">
    <source>
        <dbReference type="Proteomes" id="UP001642540"/>
    </source>
</evidence>
<dbReference type="InterPro" id="IPR006640">
    <property type="entry name" value="SprT-like_domain"/>
</dbReference>
<dbReference type="Proteomes" id="UP001642540">
    <property type="component" value="Unassembled WGS sequence"/>
</dbReference>
<comment type="caution">
    <text evidence="5">The sequence shown here is derived from an EMBL/GenBank/DDBJ whole genome shotgun (WGS) entry which is preliminary data.</text>
</comment>
<evidence type="ECO:0000256" key="2">
    <source>
        <dbReference type="ARBA" id="ARBA00023242"/>
    </source>
</evidence>
<feature type="compositionally biased region" description="Low complexity" evidence="3">
    <location>
        <begin position="257"/>
        <end position="270"/>
    </location>
</feature>
<evidence type="ECO:0000256" key="1">
    <source>
        <dbReference type="ARBA" id="ARBA00004123"/>
    </source>
</evidence>
<organism evidence="5 6">
    <name type="scientific">Orchesella dallaii</name>
    <dbReference type="NCBI Taxonomy" id="48710"/>
    <lineage>
        <taxon>Eukaryota</taxon>
        <taxon>Metazoa</taxon>
        <taxon>Ecdysozoa</taxon>
        <taxon>Arthropoda</taxon>
        <taxon>Hexapoda</taxon>
        <taxon>Collembola</taxon>
        <taxon>Entomobryomorpha</taxon>
        <taxon>Entomobryoidea</taxon>
        <taxon>Orchesellidae</taxon>
        <taxon>Orchesellinae</taxon>
        <taxon>Orchesella</taxon>
    </lineage>
</organism>
<accession>A0ABP1RIQ8</accession>
<feature type="compositionally biased region" description="Low complexity" evidence="3">
    <location>
        <begin position="225"/>
        <end position="237"/>
    </location>
</feature>
<feature type="compositionally biased region" description="Polar residues" evidence="3">
    <location>
        <begin position="271"/>
        <end position="283"/>
    </location>
</feature>
<feature type="domain" description="SprT-like" evidence="4">
    <location>
        <begin position="37"/>
        <end position="208"/>
    </location>
</feature>
<dbReference type="InterPro" id="IPR044245">
    <property type="entry name" value="Spartan"/>
</dbReference>
<keyword evidence="6" id="KW-1185">Reference proteome</keyword>
<name>A0ABP1RIQ8_9HEXA</name>
<protein>
    <recommendedName>
        <fullName evidence="4">SprT-like domain-containing protein</fullName>
    </recommendedName>
</protein>
<sequence>MKNSNRPFTIICHQSLAMAASKYSLLDTSWELIDPNPDVHQLFSEFNKEFFWGQLGSVYVDWSSRMTSCAGLCKCSIRGQFRDCSISLSQPLLSLRPRKDLVETLLHEMIHAYLFVAEGSRDREGHGPDFLAHMNRINNLTGAKISVYHSFHDEVKYFKTHWWKCDGPCQHRPPYFGMVKRSMNRAPGPNDLWHSDHQRNCGGKFVKVKEPSPKPTSKRKKETSKSPARASASTAAKKTTRKVSPSKAAKVGSSKKPATITSAAPSSSGSLNFPKSTSSTPSVFSGRGHVLGSGSTSTPSVSNSVTIISGQGI</sequence>
<dbReference type="Pfam" id="PF22934">
    <property type="entry name" value="SPRTN_ZBD"/>
    <property type="match status" value="1"/>
</dbReference>
<keyword evidence="2" id="KW-0539">Nucleus</keyword>